<evidence type="ECO:0000313" key="7">
    <source>
        <dbReference type="EMBL" id="AQQ80024.1"/>
    </source>
</evidence>
<keyword evidence="5" id="KW-1133">Transmembrane helix</keyword>
<organism evidence="7 8">
    <name type="scientific">Leptopilina boulardi filamentous virus</name>
    <dbReference type="NCBI Taxonomy" id="552509"/>
    <lineage>
        <taxon>Viruses</taxon>
        <taxon>Viruses incertae sedis</taxon>
        <taxon>Naldaviricetes</taxon>
        <taxon>Lefavirales</taxon>
        <taxon>Filamentoviridae</taxon>
        <taxon>Alphafilamentovirus</taxon>
        <taxon>Alphafilamentovirus leboulardi</taxon>
    </lineage>
</organism>
<evidence type="ECO:0000256" key="4">
    <source>
        <dbReference type="ARBA" id="ARBA00022833"/>
    </source>
</evidence>
<dbReference type="Proteomes" id="UP000203066">
    <property type="component" value="Segment"/>
</dbReference>
<sequence length="223" mass="26224">MIHIFFKIIFIFTLSILIYIICLLLNAKPYLLPLCVLPHRKEKYAIVLNFIDSKHFPTYLNKHFNQNKIKEMIIEINYNAQINLINPDFLLDDPYRVNGTKNNALGQTNIEFVVDGPRAKGFSTDTLAYAQSYYLICFNLKQEFNMKKLKEVLLHEVGHCMGLPHSGADESTYSVMSAFYKEDNFKKYSKKENDYLYKHYHILCKKIEDYTNLLKSLHVDFLN</sequence>
<evidence type="ECO:0000256" key="3">
    <source>
        <dbReference type="ARBA" id="ARBA00022801"/>
    </source>
</evidence>
<protein>
    <recommendedName>
        <fullName evidence="6">Peptidase M10 metallopeptidase domain-containing protein</fullName>
    </recommendedName>
</protein>
<feature type="transmembrane region" description="Helical" evidence="5">
    <location>
        <begin position="6"/>
        <end position="25"/>
    </location>
</feature>
<dbReference type="EMBL" id="KY009685">
    <property type="protein sequence ID" value="AQQ80024.1"/>
    <property type="molecule type" value="Genomic_DNA"/>
</dbReference>
<evidence type="ECO:0000259" key="6">
    <source>
        <dbReference type="Pfam" id="PF00413"/>
    </source>
</evidence>
<keyword evidence="3" id="KW-0378">Hydrolase</keyword>
<evidence type="ECO:0000313" key="8">
    <source>
        <dbReference type="Proteomes" id="UP000203066"/>
    </source>
</evidence>
<dbReference type="KEGG" id="vg:31050581"/>
<dbReference type="GO" id="GO:0004222">
    <property type="term" value="F:metalloendopeptidase activity"/>
    <property type="evidence" value="ECO:0007669"/>
    <property type="project" value="InterPro"/>
</dbReference>
<keyword evidence="1" id="KW-0645">Protease</keyword>
<accession>A0A1S5YDF7</accession>
<dbReference type="GO" id="GO:0006508">
    <property type="term" value="P:proteolysis"/>
    <property type="evidence" value="ECO:0007669"/>
    <property type="project" value="UniProtKB-KW"/>
</dbReference>
<dbReference type="InterPro" id="IPR001818">
    <property type="entry name" value="Pept_M10_metallopeptidase"/>
</dbReference>
<dbReference type="GO" id="GO:0008270">
    <property type="term" value="F:zinc ion binding"/>
    <property type="evidence" value="ECO:0007669"/>
    <property type="project" value="InterPro"/>
</dbReference>
<feature type="domain" description="Peptidase M10 metallopeptidase" evidence="6">
    <location>
        <begin position="144"/>
        <end position="194"/>
    </location>
</feature>
<keyword evidence="2" id="KW-0479">Metal-binding</keyword>
<evidence type="ECO:0000256" key="2">
    <source>
        <dbReference type="ARBA" id="ARBA00022723"/>
    </source>
</evidence>
<keyword evidence="4" id="KW-0862">Zinc</keyword>
<evidence type="ECO:0000256" key="1">
    <source>
        <dbReference type="ARBA" id="ARBA00022670"/>
    </source>
</evidence>
<gene>
    <name evidence="7" type="ORF">LbFV_ORF104</name>
</gene>
<evidence type="ECO:0000256" key="5">
    <source>
        <dbReference type="SAM" id="Phobius"/>
    </source>
</evidence>
<dbReference type="InterPro" id="IPR024079">
    <property type="entry name" value="MetalloPept_cat_dom_sf"/>
</dbReference>
<dbReference type="GO" id="GO:0031012">
    <property type="term" value="C:extracellular matrix"/>
    <property type="evidence" value="ECO:0007669"/>
    <property type="project" value="InterPro"/>
</dbReference>
<dbReference type="RefSeq" id="YP_009345708.1">
    <property type="nucleotide sequence ID" value="NC_033778.1"/>
</dbReference>
<dbReference type="Gene3D" id="3.40.390.10">
    <property type="entry name" value="Collagenase (Catalytic Domain)"/>
    <property type="match status" value="1"/>
</dbReference>
<reference evidence="7 8" key="1">
    <citation type="journal article" date="2016" name="Genome Biol. Evol.">
        <title>Genome Sequencing of the Behavior Manipulating Virus LbFV Reveals a Possible New Virus Family.</title>
        <authorList>
            <person name="Lepetit D."/>
            <person name="Gillet B."/>
            <person name="Hughes S."/>
            <person name="Kraaijeveld K."/>
            <person name="Varaldi J."/>
        </authorList>
    </citation>
    <scope>NUCLEOTIDE SEQUENCE [LARGE SCALE GENOMIC DNA]</scope>
    <source>
        <strain evidence="7">Valence Gotheron</strain>
    </source>
</reference>
<name>A0A1S5YDF7_9VIRU</name>
<keyword evidence="8" id="KW-1185">Reference proteome</keyword>
<proteinExistence type="predicted"/>
<dbReference type="Pfam" id="PF00413">
    <property type="entry name" value="Peptidase_M10"/>
    <property type="match status" value="1"/>
</dbReference>
<keyword evidence="5" id="KW-0472">Membrane</keyword>
<dbReference type="SUPFAM" id="SSF55486">
    <property type="entry name" value="Metalloproteases ('zincins'), catalytic domain"/>
    <property type="match status" value="1"/>
</dbReference>
<keyword evidence="5" id="KW-0812">Transmembrane</keyword>
<dbReference type="GeneID" id="31050581"/>